<feature type="domain" description="Kinesin motor" evidence="12">
    <location>
        <begin position="6"/>
        <end position="359"/>
    </location>
</feature>
<evidence type="ECO:0000256" key="3">
    <source>
        <dbReference type="ARBA" id="ARBA00022701"/>
    </source>
</evidence>
<proteinExistence type="inferred from homology"/>
<dbReference type="SUPFAM" id="SSF57184">
    <property type="entry name" value="Growth factor receptor domain"/>
    <property type="match status" value="1"/>
</dbReference>
<dbReference type="GO" id="GO:0005524">
    <property type="term" value="F:ATP binding"/>
    <property type="evidence" value="ECO:0007669"/>
    <property type="project" value="UniProtKB-UniRule"/>
</dbReference>
<dbReference type="Gene3D" id="2.60.200.20">
    <property type="match status" value="1"/>
</dbReference>
<dbReference type="Pfam" id="PF16183">
    <property type="entry name" value="Kinesin_assoc"/>
    <property type="match status" value="1"/>
</dbReference>
<keyword evidence="9" id="KW-0862">Zinc</keyword>
<dbReference type="Gene3D" id="3.30.160.60">
    <property type="entry name" value="Classic Zinc Finger"/>
    <property type="match status" value="1"/>
</dbReference>
<keyword evidence="9" id="KW-0479">Metal-binding</keyword>
<dbReference type="InterPro" id="IPR000253">
    <property type="entry name" value="FHA_dom"/>
</dbReference>
<protein>
    <recommendedName>
        <fullName evidence="16">Kinesin motor domain-containing protein</fullName>
    </recommendedName>
</protein>
<dbReference type="Pfam" id="PF00225">
    <property type="entry name" value="Kinesin"/>
    <property type="match status" value="1"/>
</dbReference>
<dbReference type="STRING" id="37360.A0A0G4IQN7"/>
<reference evidence="14 15" key="1">
    <citation type="submission" date="2015-02" db="EMBL/GenBank/DDBJ databases">
        <authorList>
            <person name="Chooi Y.-H."/>
        </authorList>
    </citation>
    <scope>NUCLEOTIDE SEQUENCE [LARGE SCALE GENOMIC DNA]</scope>
    <source>
        <strain evidence="14">E3</strain>
    </source>
</reference>
<evidence type="ECO:0000259" key="13">
    <source>
        <dbReference type="PROSITE" id="PS50119"/>
    </source>
</evidence>
<evidence type="ECO:0000256" key="9">
    <source>
        <dbReference type="PROSITE-ProRule" id="PRU00024"/>
    </source>
</evidence>
<dbReference type="InterPro" id="IPR027417">
    <property type="entry name" value="P-loop_NTPase"/>
</dbReference>
<dbReference type="SMART" id="SM00129">
    <property type="entry name" value="KISc"/>
    <property type="match status" value="1"/>
</dbReference>
<dbReference type="PANTHER" id="PTHR47117">
    <property type="entry name" value="STAR-RELATED LIPID TRANSFER PROTEIN 9"/>
    <property type="match status" value="1"/>
</dbReference>
<dbReference type="FunFam" id="3.40.850.10:FF:000063">
    <property type="entry name" value="Kinesin-like protein"/>
    <property type="match status" value="1"/>
</dbReference>
<evidence type="ECO:0000256" key="6">
    <source>
        <dbReference type="ARBA" id="ARBA00023054"/>
    </source>
</evidence>
<evidence type="ECO:0000256" key="2">
    <source>
        <dbReference type="ARBA" id="ARBA00022490"/>
    </source>
</evidence>
<keyword evidence="5 10" id="KW-0067">ATP-binding</keyword>
<evidence type="ECO:0000256" key="7">
    <source>
        <dbReference type="ARBA" id="ARBA00023175"/>
    </source>
</evidence>
<keyword evidence="4 10" id="KW-0547">Nucleotide-binding</keyword>
<comment type="subcellular location">
    <subcellularLocation>
        <location evidence="1">Cytoplasm</location>
        <location evidence="1">Cytoskeleton</location>
    </subcellularLocation>
</comment>
<accession>A0A0G4IQN7</accession>
<feature type="domain" description="B box-type" evidence="13">
    <location>
        <begin position="1037"/>
        <end position="1083"/>
    </location>
</feature>
<keyword evidence="9" id="KW-0863">Zinc-finger</keyword>
<evidence type="ECO:0008006" key="16">
    <source>
        <dbReference type="Google" id="ProtNLM"/>
    </source>
</evidence>
<dbReference type="CDD" id="cd22709">
    <property type="entry name" value="FHA_KIF28P"/>
    <property type="match status" value="1"/>
</dbReference>
<dbReference type="GO" id="GO:0007018">
    <property type="term" value="P:microtubule-based movement"/>
    <property type="evidence" value="ECO:0007669"/>
    <property type="project" value="InterPro"/>
</dbReference>
<dbReference type="EMBL" id="CDSF01000079">
    <property type="protein sequence ID" value="CEO97451.1"/>
    <property type="molecule type" value="Genomic_DNA"/>
</dbReference>
<dbReference type="OMA" id="SMMEIYC"/>
<dbReference type="GO" id="GO:0008017">
    <property type="term" value="F:microtubule binding"/>
    <property type="evidence" value="ECO:0007669"/>
    <property type="project" value="InterPro"/>
</dbReference>
<dbReference type="AlphaFoldDB" id="A0A0G4IQN7"/>
<dbReference type="SUPFAM" id="SSF52540">
    <property type="entry name" value="P-loop containing nucleoside triphosphate hydrolases"/>
    <property type="match status" value="1"/>
</dbReference>
<keyword evidence="2" id="KW-0963">Cytoplasm</keyword>
<dbReference type="InterPro" id="IPR000315">
    <property type="entry name" value="Znf_B-box"/>
</dbReference>
<dbReference type="Proteomes" id="UP000039324">
    <property type="component" value="Unassembled WGS sequence"/>
</dbReference>
<dbReference type="GO" id="GO:0005874">
    <property type="term" value="C:microtubule"/>
    <property type="evidence" value="ECO:0007669"/>
    <property type="project" value="UniProtKB-KW"/>
</dbReference>
<keyword evidence="6 11" id="KW-0175">Coiled coil</keyword>
<dbReference type="GO" id="GO:0008270">
    <property type="term" value="F:zinc ion binding"/>
    <property type="evidence" value="ECO:0007669"/>
    <property type="project" value="UniProtKB-KW"/>
</dbReference>
<feature type="non-terminal residue" evidence="14">
    <location>
        <position position="1"/>
    </location>
</feature>
<sequence>LMATSGVVVAVRCRPFNAREVSMKATLIIDMNGPQTSIKDPETGKVSNFAFDFSYWSHDGFDVDPSGLAVSKPNNDKYADQRRVFNDIGVSVLNNAFQGFNCSLFAYGQTGAGKSYSMVGYGPNKGIIPITCDELFKRIEMNTDANMSYEVQVSMLEIYNEAIQDLFNPGKNPAGGLKIREKPGVGVYVDGLIKKPVTSYKEIDAKMEEGTKNRTVASTNMNATSSRAHTVFTIVFRQVSSDPNNPKVKSVKESNVNLVDLAGSERADSTGATGDRLKEGCAINQSLSALGNVISSLADMAGGKKGVFVPYRSSKLTRLLQDALGGNSKTVMIAALSPADVNYDETLSTLKYADRAKKIQNKAVINENPADTMIRKLKEENARLLKLLESKGIDGGVPGEAPAADGQSASHIAELQKTIEENDRLMQEMAKSWEQKLKEAREAALAAAQQAGPSDGSVSVHSAEASRLPHLVNLHEDPMLSECVVYPFKAGITKIGRPNAETKQDVMLSGLNIKKEHAVVENVDGKVTIRPVEGAQAKIFVNGDLVAAGQSTELSPGDAVILGNNFVFRFMPPGSVDDSAEWKDWSKAMEELSIKQGFRTQQNMDKEVSQLEQEEKKMLQEKIAEMEAKMEKERIEAARRLEEQRRLFIENGGDPEDIDTLMKEGEEAMKAKEKEMQESLMAQRELTKKIVQDQMKRKRQTKKIEQELGRLVPLVNEANSISEVLKKNIKFEAKLTIESPNVVDVLDELRHLKTIKVVVRVTNTVSQNVWTWSAEKFENRLFMMRDLYVSREERNNADDPFYDPPEPFEIGKAYVYLKALSHLVEIENEFTIVNYKGDTDGELRVEILPQGPNGEDLDYLQGGASELKGMTVGWTIRIVRASGLPLIFSHDVSVTFTFMGVEYTCGPMEEQTTQPEFAYEADIPPAVVTEETCRYFENEAIMFRVFGFREKQTALKQTTLVALGASIGEGTCRHCESEKAFFKCNDCALELCVSCEDLLHLAPSKASHKRAPLQVPAAPKADVKDPALPLQTQVPGAQASMCQQCEEQPSTGRCQQCNVSLCNGCWDFLHMAPSKASHTRVGERYVITSGTSAPGAGPGCQQCEERPGAVRCQECMLSSLCMDCFDFLHMAPSKASHARLPVGPADAPSPSPPAPSDAVKSCQFCEERPVQISCAECSQALCAECNDLLHLAPSKAGHTRTAV</sequence>
<dbReference type="PRINTS" id="PR00380">
    <property type="entry name" value="KINESINHEAVY"/>
</dbReference>
<evidence type="ECO:0000313" key="14">
    <source>
        <dbReference type="EMBL" id="CEO97451.1"/>
    </source>
</evidence>
<organism evidence="14 15">
    <name type="scientific">Plasmodiophora brassicae</name>
    <name type="common">Clubroot disease agent</name>
    <dbReference type="NCBI Taxonomy" id="37360"/>
    <lineage>
        <taxon>Eukaryota</taxon>
        <taxon>Sar</taxon>
        <taxon>Rhizaria</taxon>
        <taxon>Endomyxa</taxon>
        <taxon>Phytomyxea</taxon>
        <taxon>Plasmodiophorida</taxon>
        <taxon>Plasmodiophoridae</taxon>
        <taxon>Plasmodiophora</taxon>
    </lineage>
</organism>
<dbReference type="InterPro" id="IPR036961">
    <property type="entry name" value="Kinesin_motor_dom_sf"/>
</dbReference>
<dbReference type="PROSITE" id="PS50119">
    <property type="entry name" value="ZF_BBOX"/>
    <property type="match status" value="3"/>
</dbReference>
<dbReference type="InterPro" id="IPR001752">
    <property type="entry name" value="Kinesin_motor_dom"/>
</dbReference>
<comment type="similarity">
    <text evidence="10">Belongs to the TRAFAC class myosin-kinesin ATPase superfamily. Kinesin family.</text>
</comment>
<dbReference type="InterPro" id="IPR009030">
    <property type="entry name" value="Growth_fac_rcpt_cys_sf"/>
</dbReference>
<evidence type="ECO:0000256" key="1">
    <source>
        <dbReference type="ARBA" id="ARBA00004245"/>
    </source>
</evidence>
<dbReference type="PROSITE" id="PS50067">
    <property type="entry name" value="KINESIN_MOTOR_2"/>
    <property type="match status" value="1"/>
</dbReference>
<dbReference type="GO" id="GO:0003777">
    <property type="term" value="F:microtubule motor activity"/>
    <property type="evidence" value="ECO:0007669"/>
    <property type="project" value="InterPro"/>
</dbReference>
<dbReference type="Gene3D" id="3.40.850.10">
    <property type="entry name" value="Kinesin motor domain"/>
    <property type="match status" value="1"/>
</dbReference>
<keyword evidence="15" id="KW-1185">Reference proteome</keyword>
<dbReference type="SMART" id="SM00336">
    <property type="entry name" value="BBOX"/>
    <property type="match status" value="4"/>
</dbReference>
<keyword evidence="3" id="KW-0493">Microtubule</keyword>
<evidence type="ECO:0000256" key="10">
    <source>
        <dbReference type="PROSITE-ProRule" id="PRU00283"/>
    </source>
</evidence>
<gene>
    <name evidence="14" type="ORF">PBRA_000795</name>
</gene>
<evidence type="ECO:0000256" key="5">
    <source>
        <dbReference type="ARBA" id="ARBA00022840"/>
    </source>
</evidence>
<dbReference type="SUPFAM" id="SSF49879">
    <property type="entry name" value="SMAD/FHA domain"/>
    <property type="match status" value="1"/>
</dbReference>
<name>A0A0G4IQN7_PLABS</name>
<evidence type="ECO:0000313" key="15">
    <source>
        <dbReference type="Proteomes" id="UP000039324"/>
    </source>
</evidence>
<feature type="domain" description="B box-type" evidence="13">
    <location>
        <begin position="1157"/>
        <end position="1203"/>
    </location>
</feature>
<dbReference type="OrthoDB" id="3176171at2759"/>
<evidence type="ECO:0000256" key="8">
    <source>
        <dbReference type="ARBA" id="ARBA00023212"/>
    </source>
</evidence>
<evidence type="ECO:0000259" key="12">
    <source>
        <dbReference type="PROSITE" id="PS50067"/>
    </source>
</evidence>
<keyword evidence="7 10" id="KW-0505">Motor protein</keyword>
<feature type="coiled-coil region" evidence="11">
    <location>
        <begin position="601"/>
        <end position="647"/>
    </location>
</feature>
<evidence type="ECO:0000256" key="4">
    <source>
        <dbReference type="ARBA" id="ARBA00022741"/>
    </source>
</evidence>
<dbReference type="InterPro" id="IPR008984">
    <property type="entry name" value="SMAD_FHA_dom_sf"/>
</dbReference>
<keyword evidence="8" id="KW-0206">Cytoskeleton</keyword>
<dbReference type="InterPro" id="IPR032405">
    <property type="entry name" value="Kinesin_assoc"/>
</dbReference>
<feature type="domain" description="B box-type" evidence="13">
    <location>
        <begin position="972"/>
        <end position="1013"/>
    </location>
</feature>
<feature type="coiled-coil region" evidence="11">
    <location>
        <begin position="412"/>
        <end position="450"/>
    </location>
</feature>
<dbReference type="CDD" id="cd19757">
    <property type="entry name" value="Bbox1"/>
    <property type="match status" value="3"/>
</dbReference>
<dbReference type="Pfam" id="PF00498">
    <property type="entry name" value="FHA"/>
    <property type="match status" value="1"/>
</dbReference>
<feature type="binding site" evidence="10">
    <location>
        <begin position="108"/>
        <end position="115"/>
    </location>
    <ligand>
        <name>ATP</name>
        <dbReference type="ChEBI" id="CHEBI:30616"/>
    </ligand>
</feature>
<evidence type="ECO:0000256" key="11">
    <source>
        <dbReference type="SAM" id="Coils"/>
    </source>
</evidence>